<protein>
    <recommendedName>
        <fullName evidence="1">Reverse transcriptase zinc-binding domain-containing protein</fullName>
    </recommendedName>
</protein>
<dbReference type="Proteomes" id="UP000054107">
    <property type="component" value="Unassembled WGS sequence"/>
</dbReference>
<reference evidence="2 3" key="1">
    <citation type="submission" date="2014-09" db="EMBL/GenBank/DDBJ databases">
        <authorList>
            <person name="Ellenberger Sabrina"/>
        </authorList>
    </citation>
    <scope>NUCLEOTIDE SEQUENCE [LARGE SCALE GENOMIC DNA]</scope>
    <source>
        <strain evidence="2 3">CBS 412.66</strain>
    </source>
</reference>
<dbReference type="AlphaFoldDB" id="A0A0B7N4B2"/>
<dbReference type="Pfam" id="PF13966">
    <property type="entry name" value="zf-RVT"/>
    <property type="match status" value="1"/>
</dbReference>
<proteinExistence type="predicted"/>
<feature type="domain" description="Reverse transcriptase zinc-binding" evidence="1">
    <location>
        <begin position="17"/>
        <end position="85"/>
    </location>
</feature>
<evidence type="ECO:0000313" key="3">
    <source>
        <dbReference type="Proteomes" id="UP000054107"/>
    </source>
</evidence>
<evidence type="ECO:0000313" key="2">
    <source>
        <dbReference type="EMBL" id="CEP09889.1"/>
    </source>
</evidence>
<keyword evidence="3" id="KW-1185">Reference proteome</keyword>
<dbReference type="EMBL" id="LN722574">
    <property type="protein sequence ID" value="CEP09889.1"/>
    <property type="molecule type" value="Genomic_DNA"/>
</dbReference>
<sequence>MGPPLRLPVHLRLSPASWRLFWSLDMPVKAFTPWWSLLHDRVAHHLWCHRVVPAKVPSPTCALCGLAPEDLYHFVVGCPFKTHYWRDVVSSLSLQDLLPTGMAFWTALNSLCSQDMVILDEDVLVSLGAPYSTLWKYHWRCVINTEPWISTAAMNMFRQNHNLFYSFTSISSASDQVGTLALPSINS</sequence>
<dbReference type="OrthoDB" id="2282817at2759"/>
<dbReference type="InterPro" id="IPR026960">
    <property type="entry name" value="RVT-Znf"/>
</dbReference>
<organism evidence="2 3">
    <name type="scientific">Parasitella parasitica</name>
    <dbReference type="NCBI Taxonomy" id="35722"/>
    <lineage>
        <taxon>Eukaryota</taxon>
        <taxon>Fungi</taxon>
        <taxon>Fungi incertae sedis</taxon>
        <taxon>Mucoromycota</taxon>
        <taxon>Mucoromycotina</taxon>
        <taxon>Mucoromycetes</taxon>
        <taxon>Mucorales</taxon>
        <taxon>Mucorineae</taxon>
        <taxon>Mucoraceae</taxon>
        <taxon>Parasitella</taxon>
    </lineage>
</organism>
<name>A0A0B7N4B2_9FUNG</name>
<evidence type="ECO:0000259" key="1">
    <source>
        <dbReference type="Pfam" id="PF13966"/>
    </source>
</evidence>
<gene>
    <name evidence="2" type="primary">PARPA_03475.1 scaffold 7964</name>
</gene>
<accession>A0A0B7N4B2</accession>